<dbReference type="GO" id="GO:0005524">
    <property type="term" value="F:ATP binding"/>
    <property type="evidence" value="ECO:0007669"/>
    <property type="project" value="UniProtKB-KW"/>
</dbReference>
<evidence type="ECO:0000313" key="7">
    <source>
        <dbReference type="Proteomes" id="UP001198182"/>
    </source>
</evidence>
<keyword evidence="3" id="KW-0547">Nucleotide-binding</keyword>
<gene>
    <name evidence="6" type="ORF">LKD81_14475</name>
</gene>
<evidence type="ECO:0000256" key="2">
    <source>
        <dbReference type="ARBA" id="ARBA00022448"/>
    </source>
</evidence>
<proteinExistence type="inferred from homology"/>
<dbReference type="InterPro" id="IPR050319">
    <property type="entry name" value="ABC_transp_ATP-bind"/>
</dbReference>
<evidence type="ECO:0000313" key="6">
    <source>
        <dbReference type="EMBL" id="MCC2232185.1"/>
    </source>
</evidence>
<dbReference type="SUPFAM" id="SSF52540">
    <property type="entry name" value="P-loop containing nucleoside triphosphate hydrolases"/>
    <property type="match status" value="1"/>
</dbReference>
<keyword evidence="7" id="KW-1185">Reference proteome</keyword>
<evidence type="ECO:0000256" key="3">
    <source>
        <dbReference type="ARBA" id="ARBA00022741"/>
    </source>
</evidence>
<dbReference type="SMART" id="SM00382">
    <property type="entry name" value="AAA"/>
    <property type="match status" value="1"/>
</dbReference>
<dbReference type="CDD" id="cd03257">
    <property type="entry name" value="ABC_NikE_OppD_transporters"/>
    <property type="match status" value="1"/>
</dbReference>
<comment type="caution">
    <text evidence="6">The sequence shown here is derived from an EMBL/GenBank/DDBJ whole genome shotgun (WGS) entry which is preliminary data.</text>
</comment>
<dbReference type="PANTHER" id="PTHR43776">
    <property type="entry name" value="TRANSPORT ATP-BINDING PROTEIN"/>
    <property type="match status" value="1"/>
</dbReference>
<name>A0AAE3ED49_9FIRM</name>
<feature type="domain" description="ABC transporter" evidence="5">
    <location>
        <begin position="6"/>
        <end position="249"/>
    </location>
</feature>
<accession>A0AAE3ED49</accession>
<dbReference type="PROSITE" id="PS50893">
    <property type="entry name" value="ABC_TRANSPORTER_2"/>
    <property type="match status" value="1"/>
</dbReference>
<dbReference type="EMBL" id="JAJEQR010000054">
    <property type="protein sequence ID" value="MCC2232185.1"/>
    <property type="molecule type" value="Genomic_DNA"/>
</dbReference>
<dbReference type="GO" id="GO:0016887">
    <property type="term" value="F:ATP hydrolysis activity"/>
    <property type="evidence" value="ECO:0007669"/>
    <property type="project" value="InterPro"/>
</dbReference>
<dbReference type="PANTHER" id="PTHR43776:SF8">
    <property type="entry name" value="ABC TRANSPORTER, ATP-BINDING PROTEIN"/>
    <property type="match status" value="1"/>
</dbReference>
<keyword evidence="4 6" id="KW-0067">ATP-binding</keyword>
<dbReference type="AlphaFoldDB" id="A0AAE3ED49"/>
<dbReference type="Gene3D" id="3.40.50.300">
    <property type="entry name" value="P-loop containing nucleotide triphosphate hydrolases"/>
    <property type="match status" value="1"/>
</dbReference>
<dbReference type="Proteomes" id="UP001198182">
    <property type="component" value="Unassembled WGS sequence"/>
</dbReference>
<dbReference type="Pfam" id="PF08352">
    <property type="entry name" value="oligo_HPY"/>
    <property type="match status" value="1"/>
</dbReference>
<dbReference type="NCBIfam" id="TIGR01727">
    <property type="entry name" value="oligo_HPY"/>
    <property type="match status" value="1"/>
</dbReference>
<dbReference type="InterPro" id="IPR013563">
    <property type="entry name" value="Oligopep_ABC_C"/>
</dbReference>
<dbReference type="InterPro" id="IPR003593">
    <property type="entry name" value="AAA+_ATPase"/>
</dbReference>
<evidence type="ECO:0000259" key="5">
    <source>
        <dbReference type="PROSITE" id="PS50893"/>
    </source>
</evidence>
<dbReference type="InterPro" id="IPR003439">
    <property type="entry name" value="ABC_transporter-like_ATP-bd"/>
</dbReference>
<comment type="similarity">
    <text evidence="1">Belongs to the ABC transporter superfamily.</text>
</comment>
<protein>
    <submittedName>
        <fullName evidence="6">ATP-binding cassette domain-containing protein</fullName>
    </submittedName>
</protein>
<dbReference type="Pfam" id="PF00005">
    <property type="entry name" value="ABC_tran"/>
    <property type="match status" value="1"/>
</dbReference>
<dbReference type="InterPro" id="IPR027417">
    <property type="entry name" value="P-loop_NTPase"/>
</dbReference>
<sequence length="317" mass="35423">MMAQILEVKNLKKYFQTPGGELHAVDNVSFRMEAGTTLGVVGESGCGKSTLGRTVLHLHESTDGKIFFQGEDITRVDKKKLKALREDMQIIFQDPYSSLNPRMSVSEIIREPLKRKGGRTKAELDTDVERLMDLVGLAQRFANSYPHELDGGRRQRIGIARALSLNPKFIVCDEPVSALDVSIQAQILNLMKDLQDQMGLSYIFITHDLSVVKHMSDEISVMYLGQMVEKASAAELFYHPIHPYTKALLSAIPIPKVNIERKRILLKGEITSPVNPKPGCRFAARCAYASEECKAPQTLEEVEPGHFVSCCCSKKFI</sequence>
<evidence type="ECO:0000256" key="4">
    <source>
        <dbReference type="ARBA" id="ARBA00022840"/>
    </source>
</evidence>
<dbReference type="GO" id="GO:0055085">
    <property type="term" value="P:transmembrane transport"/>
    <property type="evidence" value="ECO:0007669"/>
    <property type="project" value="UniProtKB-ARBA"/>
</dbReference>
<reference evidence="6" key="1">
    <citation type="submission" date="2021-10" db="EMBL/GenBank/DDBJ databases">
        <title>Anaerobic single-cell dispensing facilitates the cultivation of human gut bacteria.</title>
        <authorList>
            <person name="Afrizal A."/>
        </authorList>
    </citation>
    <scope>NUCLEOTIDE SEQUENCE</scope>
    <source>
        <strain evidence="6">CLA-AA-H215</strain>
    </source>
</reference>
<organism evidence="6 7">
    <name type="scientific">Hominifimenecus microfluidus</name>
    <dbReference type="NCBI Taxonomy" id="2885348"/>
    <lineage>
        <taxon>Bacteria</taxon>
        <taxon>Bacillati</taxon>
        <taxon>Bacillota</taxon>
        <taxon>Clostridia</taxon>
        <taxon>Lachnospirales</taxon>
        <taxon>Lachnospiraceae</taxon>
        <taxon>Hominifimenecus</taxon>
    </lineage>
</organism>
<dbReference type="GO" id="GO:0015833">
    <property type="term" value="P:peptide transport"/>
    <property type="evidence" value="ECO:0007669"/>
    <property type="project" value="InterPro"/>
</dbReference>
<evidence type="ECO:0000256" key="1">
    <source>
        <dbReference type="ARBA" id="ARBA00005417"/>
    </source>
</evidence>
<dbReference type="FunFam" id="3.40.50.300:FF:000016">
    <property type="entry name" value="Oligopeptide ABC transporter ATP-binding component"/>
    <property type="match status" value="1"/>
</dbReference>
<keyword evidence="2" id="KW-0813">Transport</keyword>